<dbReference type="Proteomes" id="UP001209570">
    <property type="component" value="Unassembled WGS sequence"/>
</dbReference>
<dbReference type="EMBL" id="JAKCXM010000286">
    <property type="protein sequence ID" value="KAJ0396647.1"/>
    <property type="molecule type" value="Genomic_DNA"/>
</dbReference>
<dbReference type="Pfam" id="PF25339">
    <property type="entry name" value="C2_C2CD3_N"/>
    <property type="match status" value="1"/>
</dbReference>
<reference evidence="2" key="1">
    <citation type="submission" date="2021-12" db="EMBL/GenBank/DDBJ databases">
        <title>Prjna785345.</title>
        <authorList>
            <person name="Rujirawat T."/>
            <person name="Krajaejun T."/>
        </authorList>
    </citation>
    <scope>NUCLEOTIDE SEQUENCE</scope>
    <source>
        <strain evidence="2">Pi057C3</strain>
    </source>
</reference>
<dbReference type="InterPro" id="IPR057537">
    <property type="entry name" value="C2_C2CD3_N"/>
</dbReference>
<organism evidence="2 3">
    <name type="scientific">Pythium insidiosum</name>
    <name type="common">Pythiosis disease agent</name>
    <dbReference type="NCBI Taxonomy" id="114742"/>
    <lineage>
        <taxon>Eukaryota</taxon>
        <taxon>Sar</taxon>
        <taxon>Stramenopiles</taxon>
        <taxon>Oomycota</taxon>
        <taxon>Peronosporomycetes</taxon>
        <taxon>Pythiales</taxon>
        <taxon>Pythiaceae</taxon>
        <taxon>Pythium</taxon>
    </lineage>
</organism>
<name>A0AAD5LXI3_PYTIN</name>
<proteinExistence type="predicted"/>
<evidence type="ECO:0000313" key="3">
    <source>
        <dbReference type="Proteomes" id="UP001209570"/>
    </source>
</evidence>
<evidence type="ECO:0000313" key="2">
    <source>
        <dbReference type="EMBL" id="KAJ0396647.1"/>
    </source>
</evidence>
<gene>
    <name evidence="2" type="ORF">P43SY_002996</name>
</gene>
<keyword evidence="3" id="KW-1185">Reference proteome</keyword>
<comment type="caution">
    <text evidence="2">The sequence shown here is derived from an EMBL/GenBank/DDBJ whole genome shotgun (WGS) entry which is preliminary data.</text>
</comment>
<dbReference type="AlphaFoldDB" id="A0AAD5LXI3"/>
<evidence type="ECO:0000259" key="1">
    <source>
        <dbReference type="Pfam" id="PF25339"/>
    </source>
</evidence>
<accession>A0AAD5LXI3</accession>
<sequence>MQVATPSLRYDLDGCSLPPKIEGDERGAVLLSVPRILPSAAAEAAAERGLGPEPSLPSTTVVRTRWWGEDKPGSLFRPTLVSNDAMARERHHRAVVARDGERAVDAQSSVVLRFPVSVPAPQLLDYFRDMKTLELDVINRATRKTYGKCRLPLAIERMDGEEESAEACLERLARQTSSGLLEIRSTQDPSRVVVIPEDDDDIAIDRAFERVVNHDHVEELSSTAEAIEISYDSLELEPATMDALRLMRDRSAVTRYSPVEIHISHTDPKTTVASGIV</sequence>
<protein>
    <recommendedName>
        <fullName evidence="1">C2CD3 N-terminal C2 domain-containing protein</fullName>
    </recommendedName>
</protein>
<feature type="domain" description="C2CD3 N-terminal C2" evidence="1">
    <location>
        <begin position="15"/>
        <end position="158"/>
    </location>
</feature>